<organism evidence="2 3">
    <name type="scientific">Rubus argutus</name>
    <name type="common">Southern blackberry</name>
    <dbReference type="NCBI Taxonomy" id="59490"/>
    <lineage>
        <taxon>Eukaryota</taxon>
        <taxon>Viridiplantae</taxon>
        <taxon>Streptophyta</taxon>
        <taxon>Embryophyta</taxon>
        <taxon>Tracheophyta</taxon>
        <taxon>Spermatophyta</taxon>
        <taxon>Magnoliopsida</taxon>
        <taxon>eudicotyledons</taxon>
        <taxon>Gunneridae</taxon>
        <taxon>Pentapetalae</taxon>
        <taxon>rosids</taxon>
        <taxon>fabids</taxon>
        <taxon>Rosales</taxon>
        <taxon>Rosaceae</taxon>
        <taxon>Rosoideae</taxon>
        <taxon>Rosoideae incertae sedis</taxon>
        <taxon>Rubus</taxon>
    </lineage>
</organism>
<accession>A0AAW1VFP0</accession>
<keyword evidence="3" id="KW-1185">Reference proteome</keyword>
<feature type="compositionally biased region" description="Polar residues" evidence="1">
    <location>
        <begin position="503"/>
        <end position="515"/>
    </location>
</feature>
<proteinExistence type="predicted"/>
<feature type="region of interest" description="Disordered" evidence="1">
    <location>
        <begin position="481"/>
        <end position="555"/>
    </location>
</feature>
<sequence length="642" mass="70086">MLEEFCNAHETARAARVAVSVMKRQVNELREALCKTGLEIAQMEWMHDATLTPSYSSRVMFQKFLGVDDSLHPIVLNLSRPNMLESLQSAVSKIARSIESLQACERNSLTAEGQLERAMGWACGGPNSSATGNGSSKTSGIPPEFHDHLTRRRRLLWQAREKASDIIKVCMSILEFEASRDGLFRSPGEIYPTRTGADGRTWQQAYLNALQRLDITYHSFARTEQEWKLAQSTMETASSGLSSATNELSIASLKAKSASGELQRTVLAMRDCACEASVALMAYAGVSNRHSTLTSECGFMLEEVLAITEDLHDVHSLGKEAATVHCSLVEDLSKANAILLPLETVLSKDVAAMTDAMWRLARPYPLVPSLTSSVKGLYSMLTRLARTASLHAGNLHKALEGLGESQEVESPVTDVSRLDVAAGFDDKARENLSMSNGESTKDFVGIGLPLEAKGWLSPPDSICSSSTDSGITLAEMSLPDSFNDQEDIGQPLLHGSGSKDATDFQNTTPHSQTASREILDSPHRSKYTEADNTPIGSFKSTPSDPNEYPLAVASPSDESIIVCPDTSHPSNENRDVMSGGKDEISSLNKVIIKDETRDATHTSSRVGRGRNPYAMSVLRRVEMKLDGRDISDNREISWTPWI</sequence>
<dbReference type="Proteomes" id="UP001457282">
    <property type="component" value="Unassembled WGS sequence"/>
</dbReference>
<reference evidence="2 3" key="1">
    <citation type="journal article" date="2023" name="G3 (Bethesda)">
        <title>A chromosome-length genome assembly and annotation of blackberry (Rubus argutus, cv. 'Hillquist').</title>
        <authorList>
            <person name="Bruna T."/>
            <person name="Aryal R."/>
            <person name="Dudchenko O."/>
            <person name="Sargent D.J."/>
            <person name="Mead D."/>
            <person name="Buti M."/>
            <person name="Cavallini A."/>
            <person name="Hytonen T."/>
            <person name="Andres J."/>
            <person name="Pham M."/>
            <person name="Weisz D."/>
            <person name="Mascagni F."/>
            <person name="Usai G."/>
            <person name="Natali L."/>
            <person name="Bassil N."/>
            <person name="Fernandez G.E."/>
            <person name="Lomsadze A."/>
            <person name="Armour M."/>
            <person name="Olukolu B."/>
            <person name="Poorten T."/>
            <person name="Britton C."/>
            <person name="Davik J."/>
            <person name="Ashrafi H."/>
            <person name="Aiden E.L."/>
            <person name="Borodovsky M."/>
            <person name="Worthington M."/>
        </authorList>
    </citation>
    <scope>NUCLEOTIDE SEQUENCE [LARGE SCALE GENOMIC DNA]</scope>
    <source>
        <strain evidence="2">PI 553951</strain>
    </source>
</reference>
<evidence type="ECO:0000256" key="1">
    <source>
        <dbReference type="SAM" id="MobiDB-lite"/>
    </source>
</evidence>
<dbReference type="AlphaFoldDB" id="A0AAW1VFP0"/>
<feature type="region of interest" description="Disordered" evidence="1">
    <location>
        <begin position="122"/>
        <end position="144"/>
    </location>
</feature>
<feature type="compositionally biased region" description="Basic and acidic residues" evidence="1">
    <location>
        <begin position="517"/>
        <end position="529"/>
    </location>
</feature>
<evidence type="ECO:0000313" key="2">
    <source>
        <dbReference type="EMBL" id="KAK9901955.1"/>
    </source>
</evidence>
<gene>
    <name evidence="2" type="ORF">M0R45_001825</name>
</gene>
<evidence type="ECO:0000313" key="3">
    <source>
        <dbReference type="Proteomes" id="UP001457282"/>
    </source>
</evidence>
<feature type="compositionally biased region" description="Polar residues" evidence="1">
    <location>
        <begin position="126"/>
        <end position="139"/>
    </location>
</feature>
<feature type="compositionally biased region" description="Polar residues" evidence="1">
    <location>
        <begin position="530"/>
        <end position="544"/>
    </location>
</feature>
<protein>
    <submittedName>
        <fullName evidence="2">Uncharacterized protein</fullName>
    </submittedName>
</protein>
<comment type="caution">
    <text evidence="2">The sequence shown here is derived from an EMBL/GenBank/DDBJ whole genome shotgun (WGS) entry which is preliminary data.</text>
</comment>
<name>A0AAW1VFP0_RUBAR</name>
<dbReference type="EMBL" id="JBEDUW010000269">
    <property type="protein sequence ID" value="KAK9901955.1"/>
    <property type="molecule type" value="Genomic_DNA"/>
</dbReference>